<evidence type="ECO:0000313" key="2">
    <source>
        <dbReference type="EMBL" id="KAG0148028.1"/>
    </source>
</evidence>
<reference evidence="2" key="1">
    <citation type="submission" date="2013-11" db="EMBL/GenBank/DDBJ databases">
        <title>Genome sequence of the fusiform rust pathogen reveals effectors for host alternation and coevolution with pine.</title>
        <authorList>
            <consortium name="DOE Joint Genome Institute"/>
            <person name="Smith K."/>
            <person name="Pendleton A."/>
            <person name="Kubisiak T."/>
            <person name="Anderson C."/>
            <person name="Salamov A."/>
            <person name="Aerts A."/>
            <person name="Riley R."/>
            <person name="Clum A."/>
            <person name="Lindquist E."/>
            <person name="Ence D."/>
            <person name="Campbell M."/>
            <person name="Kronenberg Z."/>
            <person name="Feau N."/>
            <person name="Dhillon B."/>
            <person name="Hamelin R."/>
            <person name="Burleigh J."/>
            <person name="Smith J."/>
            <person name="Yandell M."/>
            <person name="Nelson C."/>
            <person name="Grigoriev I."/>
            <person name="Davis J."/>
        </authorList>
    </citation>
    <scope>NUCLEOTIDE SEQUENCE</scope>
    <source>
        <strain evidence="2">G11</strain>
    </source>
</reference>
<feature type="chain" id="PRO_5040200005" description="Secreted protein" evidence="1">
    <location>
        <begin position="20"/>
        <end position="216"/>
    </location>
</feature>
<feature type="signal peptide" evidence="1">
    <location>
        <begin position="1"/>
        <end position="19"/>
    </location>
</feature>
<keyword evidence="3" id="KW-1185">Reference proteome</keyword>
<gene>
    <name evidence="2" type="ORF">CROQUDRAFT_61041</name>
</gene>
<evidence type="ECO:0000256" key="1">
    <source>
        <dbReference type="SAM" id="SignalP"/>
    </source>
</evidence>
<keyword evidence="1" id="KW-0732">Signal</keyword>
<dbReference type="EMBL" id="MU167241">
    <property type="protein sequence ID" value="KAG0148028.1"/>
    <property type="molecule type" value="Genomic_DNA"/>
</dbReference>
<comment type="caution">
    <text evidence="2">The sequence shown here is derived from an EMBL/GenBank/DDBJ whole genome shotgun (WGS) entry which is preliminary data.</text>
</comment>
<proteinExistence type="predicted"/>
<accession>A0A9P6TER7</accession>
<dbReference type="Proteomes" id="UP000886653">
    <property type="component" value="Unassembled WGS sequence"/>
</dbReference>
<protein>
    <recommendedName>
        <fullName evidence="4">Secreted protein</fullName>
    </recommendedName>
</protein>
<sequence>MRLASKTTFAFAVFSTVGAIVHTECYNYFLEKDGCVWASAKDTERCDPTSGKSQLKLGGDEPEKQLMVQKRDKKFLKPRYTSENTDTSFAIHGGKGICGPYDPQEPGACLWLGSEQETGEDPSTAGWLNGANKLNCGKQVYVQRKDKPENPLFVPIVDGCVFYTASISVGCFQIALTNKTFYDLEPSPEEIDQGFVGDLVWDFDNEHGKKPQNGPN</sequence>
<name>A0A9P6TER7_9BASI</name>
<dbReference type="AlphaFoldDB" id="A0A9P6TER7"/>
<organism evidence="2 3">
    <name type="scientific">Cronartium quercuum f. sp. fusiforme G11</name>
    <dbReference type="NCBI Taxonomy" id="708437"/>
    <lineage>
        <taxon>Eukaryota</taxon>
        <taxon>Fungi</taxon>
        <taxon>Dikarya</taxon>
        <taxon>Basidiomycota</taxon>
        <taxon>Pucciniomycotina</taxon>
        <taxon>Pucciniomycetes</taxon>
        <taxon>Pucciniales</taxon>
        <taxon>Coleosporiaceae</taxon>
        <taxon>Cronartium</taxon>
    </lineage>
</organism>
<evidence type="ECO:0000313" key="3">
    <source>
        <dbReference type="Proteomes" id="UP000886653"/>
    </source>
</evidence>
<evidence type="ECO:0008006" key="4">
    <source>
        <dbReference type="Google" id="ProtNLM"/>
    </source>
</evidence>